<dbReference type="Proteomes" id="UP001303647">
    <property type="component" value="Unassembled WGS sequence"/>
</dbReference>
<evidence type="ECO:0000313" key="3">
    <source>
        <dbReference type="Proteomes" id="UP001303647"/>
    </source>
</evidence>
<dbReference type="EMBL" id="MU857671">
    <property type="protein sequence ID" value="KAK4246588.1"/>
    <property type="molecule type" value="Genomic_DNA"/>
</dbReference>
<organism evidence="2 3">
    <name type="scientific">Corynascus novoguineensis</name>
    <dbReference type="NCBI Taxonomy" id="1126955"/>
    <lineage>
        <taxon>Eukaryota</taxon>
        <taxon>Fungi</taxon>
        <taxon>Dikarya</taxon>
        <taxon>Ascomycota</taxon>
        <taxon>Pezizomycotina</taxon>
        <taxon>Sordariomycetes</taxon>
        <taxon>Sordariomycetidae</taxon>
        <taxon>Sordariales</taxon>
        <taxon>Chaetomiaceae</taxon>
        <taxon>Corynascus</taxon>
    </lineage>
</organism>
<reference evidence="2" key="1">
    <citation type="journal article" date="2023" name="Mol. Phylogenet. Evol.">
        <title>Genome-scale phylogeny and comparative genomics of the fungal order Sordariales.</title>
        <authorList>
            <person name="Hensen N."/>
            <person name="Bonometti L."/>
            <person name="Westerberg I."/>
            <person name="Brannstrom I.O."/>
            <person name="Guillou S."/>
            <person name="Cros-Aarteil S."/>
            <person name="Calhoun S."/>
            <person name="Haridas S."/>
            <person name="Kuo A."/>
            <person name="Mondo S."/>
            <person name="Pangilinan J."/>
            <person name="Riley R."/>
            <person name="LaButti K."/>
            <person name="Andreopoulos B."/>
            <person name="Lipzen A."/>
            <person name="Chen C."/>
            <person name="Yan M."/>
            <person name="Daum C."/>
            <person name="Ng V."/>
            <person name="Clum A."/>
            <person name="Steindorff A."/>
            <person name="Ohm R.A."/>
            <person name="Martin F."/>
            <person name="Silar P."/>
            <person name="Natvig D.O."/>
            <person name="Lalanne C."/>
            <person name="Gautier V."/>
            <person name="Ament-Velasquez S.L."/>
            <person name="Kruys A."/>
            <person name="Hutchinson M.I."/>
            <person name="Powell A.J."/>
            <person name="Barry K."/>
            <person name="Miller A.N."/>
            <person name="Grigoriev I.V."/>
            <person name="Debuchy R."/>
            <person name="Gladieux P."/>
            <person name="Hiltunen Thoren M."/>
            <person name="Johannesson H."/>
        </authorList>
    </citation>
    <scope>NUCLEOTIDE SEQUENCE</scope>
    <source>
        <strain evidence="2">CBS 359.72</strain>
    </source>
</reference>
<feature type="compositionally biased region" description="Low complexity" evidence="1">
    <location>
        <begin position="521"/>
        <end position="537"/>
    </location>
</feature>
<feature type="compositionally biased region" description="Low complexity" evidence="1">
    <location>
        <begin position="466"/>
        <end position="477"/>
    </location>
</feature>
<evidence type="ECO:0000313" key="2">
    <source>
        <dbReference type="EMBL" id="KAK4246588.1"/>
    </source>
</evidence>
<name>A0AAN7HMI0_9PEZI</name>
<comment type="caution">
    <text evidence="2">The sequence shown here is derived from an EMBL/GenBank/DDBJ whole genome shotgun (WGS) entry which is preliminary data.</text>
</comment>
<feature type="compositionally biased region" description="Low complexity" evidence="1">
    <location>
        <begin position="241"/>
        <end position="256"/>
    </location>
</feature>
<feature type="region of interest" description="Disordered" evidence="1">
    <location>
        <begin position="501"/>
        <end position="538"/>
    </location>
</feature>
<proteinExistence type="predicted"/>
<feature type="compositionally biased region" description="Low complexity" evidence="1">
    <location>
        <begin position="501"/>
        <end position="513"/>
    </location>
</feature>
<protein>
    <submittedName>
        <fullName evidence="2">Uncharacterized protein</fullName>
    </submittedName>
</protein>
<feature type="region of interest" description="Disordered" evidence="1">
    <location>
        <begin position="134"/>
        <end position="320"/>
    </location>
</feature>
<feature type="region of interest" description="Disordered" evidence="1">
    <location>
        <begin position="459"/>
        <end position="481"/>
    </location>
</feature>
<dbReference type="AlphaFoldDB" id="A0AAN7HMI0"/>
<feature type="compositionally biased region" description="Low complexity" evidence="1">
    <location>
        <begin position="270"/>
        <end position="282"/>
    </location>
</feature>
<accession>A0AAN7HMI0</accession>
<feature type="compositionally biased region" description="Basic and acidic residues" evidence="1">
    <location>
        <begin position="198"/>
        <end position="215"/>
    </location>
</feature>
<feature type="compositionally biased region" description="Low complexity" evidence="1">
    <location>
        <begin position="222"/>
        <end position="234"/>
    </location>
</feature>
<reference evidence="2" key="2">
    <citation type="submission" date="2023-05" db="EMBL/GenBank/DDBJ databases">
        <authorList>
            <consortium name="Lawrence Berkeley National Laboratory"/>
            <person name="Steindorff A."/>
            <person name="Hensen N."/>
            <person name="Bonometti L."/>
            <person name="Westerberg I."/>
            <person name="Brannstrom I.O."/>
            <person name="Guillou S."/>
            <person name="Cros-Aarteil S."/>
            <person name="Calhoun S."/>
            <person name="Haridas S."/>
            <person name="Kuo A."/>
            <person name="Mondo S."/>
            <person name="Pangilinan J."/>
            <person name="Riley R."/>
            <person name="Labutti K."/>
            <person name="Andreopoulos B."/>
            <person name="Lipzen A."/>
            <person name="Chen C."/>
            <person name="Yanf M."/>
            <person name="Daum C."/>
            <person name="Ng V."/>
            <person name="Clum A."/>
            <person name="Ohm R."/>
            <person name="Martin F."/>
            <person name="Silar P."/>
            <person name="Natvig D."/>
            <person name="Lalanne C."/>
            <person name="Gautier V."/>
            <person name="Ament-Velasquez S.L."/>
            <person name="Kruys A."/>
            <person name="Hutchinson M.I."/>
            <person name="Powell A.J."/>
            <person name="Barry K."/>
            <person name="Miller A.N."/>
            <person name="Grigoriev I.V."/>
            <person name="Debuchy R."/>
            <person name="Gladieux P."/>
            <person name="Thoren M.H."/>
            <person name="Johannesson H."/>
        </authorList>
    </citation>
    <scope>NUCLEOTIDE SEQUENCE</scope>
    <source>
        <strain evidence="2">CBS 359.72</strain>
    </source>
</reference>
<keyword evidence="3" id="KW-1185">Reference proteome</keyword>
<sequence>MWDSIDDPSKRREIRYGNNIYVLFRALLHCRKFYGQDSLWVAIGRGFNTSPTIVRVTAEILTEARRAQRNKPSKDTPDTARAADEWIDFLDSFDPRNRGLSDPEVYKVTDAFFKEQDKRHLNAAGVPVNSRQRPLYIFNGGRPPAGDSFDGANPPIRGSGMPLKLESPRESDRHRALPFERKRSGSPEPSSASKSRRVSYDTRRPRLESERHGALDELPNIQPTQSPPRQDQSRPAPPAQPAQATQSVAQQTTPQQKLNGSNAPGLSARAAQVAPQPTTQAQIDAAPIKMQSAQSLFSKEHDTRPPPSGPKEQAVLKTSASSNIDDASALRARIASLEKQLAEAKIKLASPASAPDTSLPNQLGEDMVALKKEMATATNAVSTIMESMHDIVDNLQAMQGEIATLSTEQRDLKTNISELTTSSNDGTKDPKFDLKFDLNTILQPLQELNSKVDSLRTEVSELKKAQPTPSTDPSSQPNGNDTKQLEALLQSQAARLDKLSQQMATLQQAQQQPSPQPPLSGQPQQQQQPQSLRQAMAAAERDIRQHLATVQTFYHRDGGTGANRAVTERTADLLATLSEAARAAQAGQVGI</sequence>
<gene>
    <name evidence="2" type="ORF">C7999DRAFT_42009</name>
</gene>
<feature type="compositionally biased region" description="Basic and acidic residues" evidence="1">
    <location>
        <begin position="166"/>
        <end position="185"/>
    </location>
</feature>
<evidence type="ECO:0000256" key="1">
    <source>
        <dbReference type="SAM" id="MobiDB-lite"/>
    </source>
</evidence>